<dbReference type="Gene3D" id="3.40.50.11380">
    <property type="match status" value="1"/>
</dbReference>
<dbReference type="InterPro" id="IPR019734">
    <property type="entry name" value="TPR_rpt"/>
</dbReference>
<organism evidence="9 10">
    <name type="scientific">Aquimonas voraii</name>
    <dbReference type="NCBI Taxonomy" id="265719"/>
    <lineage>
        <taxon>Bacteria</taxon>
        <taxon>Pseudomonadati</taxon>
        <taxon>Pseudomonadota</taxon>
        <taxon>Gammaproteobacteria</taxon>
        <taxon>Lysobacterales</taxon>
        <taxon>Lysobacteraceae</taxon>
        <taxon>Aquimonas</taxon>
    </lineage>
</organism>
<dbReference type="Gene3D" id="1.25.40.10">
    <property type="entry name" value="Tetratricopeptide repeat domain"/>
    <property type="match status" value="1"/>
</dbReference>
<dbReference type="AlphaFoldDB" id="A0A1G6S3Y0"/>
<evidence type="ECO:0000256" key="2">
    <source>
        <dbReference type="ARBA" id="ARBA00005386"/>
    </source>
</evidence>
<evidence type="ECO:0000256" key="5">
    <source>
        <dbReference type="ARBA" id="ARBA00022679"/>
    </source>
</evidence>
<evidence type="ECO:0000256" key="4">
    <source>
        <dbReference type="ARBA" id="ARBA00022676"/>
    </source>
</evidence>
<dbReference type="Pfam" id="PF13844">
    <property type="entry name" value="Glyco_transf_41"/>
    <property type="match status" value="1"/>
</dbReference>
<dbReference type="Proteomes" id="UP000199603">
    <property type="component" value="Unassembled WGS sequence"/>
</dbReference>
<proteinExistence type="inferred from homology"/>
<dbReference type="PANTHER" id="PTHR44998">
    <property type="match status" value="1"/>
</dbReference>
<evidence type="ECO:0000313" key="9">
    <source>
        <dbReference type="EMBL" id="SDD10895.1"/>
    </source>
</evidence>
<dbReference type="GO" id="GO:0097363">
    <property type="term" value="F:protein O-acetylglucosaminyltransferase activity"/>
    <property type="evidence" value="ECO:0007669"/>
    <property type="project" value="UniProtKB-EC"/>
</dbReference>
<dbReference type="EC" id="2.4.1.255" evidence="3"/>
<dbReference type="SUPFAM" id="SSF48452">
    <property type="entry name" value="TPR-like"/>
    <property type="match status" value="1"/>
</dbReference>
<dbReference type="SMART" id="SM00028">
    <property type="entry name" value="TPR"/>
    <property type="match status" value="3"/>
</dbReference>
<dbReference type="PANTHER" id="PTHR44998:SF1">
    <property type="entry name" value="UDP-N-ACETYLGLUCOSAMINE--PEPTIDE N-ACETYLGLUCOSAMINYLTRANSFERASE 110 KDA SUBUNIT"/>
    <property type="match status" value="1"/>
</dbReference>
<dbReference type="Gene3D" id="3.40.50.2000">
    <property type="entry name" value="Glycogen Phosphorylase B"/>
    <property type="match status" value="1"/>
</dbReference>
<keyword evidence="6" id="KW-0677">Repeat</keyword>
<keyword evidence="7" id="KW-0802">TPR repeat</keyword>
<accession>A0A1G6S3Y0</accession>
<comment type="similarity">
    <text evidence="2">Belongs to the glycosyltransferase 41 family. O-GlcNAc transferase subfamily.</text>
</comment>
<gene>
    <name evidence="9" type="ORF">SAMN04488509_101256</name>
</gene>
<evidence type="ECO:0000313" key="10">
    <source>
        <dbReference type="Proteomes" id="UP000199603"/>
    </source>
</evidence>
<evidence type="ECO:0000256" key="1">
    <source>
        <dbReference type="ARBA" id="ARBA00004922"/>
    </source>
</evidence>
<feature type="domain" description="O-GlcNAc transferase C-terminal" evidence="8">
    <location>
        <begin position="505"/>
        <end position="660"/>
    </location>
</feature>
<dbReference type="STRING" id="265719.SAMN04488509_101256"/>
<reference evidence="9 10" key="1">
    <citation type="submission" date="2016-10" db="EMBL/GenBank/DDBJ databases">
        <authorList>
            <person name="de Groot N.N."/>
        </authorList>
    </citation>
    <scope>NUCLEOTIDE SEQUENCE [LARGE SCALE GENOMIC DNA]</scope>
    <source>
        <strain evidence="9 10">DSM 16957</strain>
    </source>
</reference>
<protein>
    <recommendedName>
        <fullName evidence="3">protein O-GlcNAc transferase</fullName>
        <ecNumber evidence="3">2.4.1.255</ecNumber>
    </recommendedName>
</protein>
<evidence type="ECO:0000259" key="8">
    <source>
        <dbReference type="Pfam" id="PF13844"/>
    </source>
</evidence>
<dbReference type="SUPFAM" id="SSF53756">
    <property type="entry name" value="UDP-Glycosyltransferase/glycogen phosphorylase"/>
    <property type="match status" value="1"/>
</dbReference>
<keyword evidence="4" id="KW-0328">Glycosyltransferase</keyword>
<dbReference type="InterPro" id="IPR029489">
    <property type="entry name" value="OGT/SEC/SPY_C"/>
</dbReference>
<evidence type="ECO:0000256" key="7">
    <source>
        <dbReference type="ARBA" id="ARBA00022803"/>
    </source>
</evidence>
<keyword evidence="10" id="KW-1185">Reference proteome</keyword>
<dbReference type="GO" id="GO:0006493">
    <property type="term" value="P:protein O-linked glycosylation"/>
    <property type="evidence" value="ECO:0007669"/>
    <property type="project" value="TreeGrafter"/>
</dbReference>
<evidence type="ECO:0000256" key="6">
    <source>
        <dbReference type="ARBA" id="ARBA00022737"/>
    </source>
</evidence>
<keyword evidence="5 9" id="KW-0808">Transferase</keyword>
<dbReference type="InterPro" id="IPR011990">
    <property type="entry name" value="TPR-like_helical_dom_sf"/>
</dbReference>
<comment type="pathway">
    <text evidence="1">Protein modification; protein glycosylation.</text>
</comment>
<name>A0A1G6S3Y0_9GAMM</name>
<dbReference type="EMBL" id="FNAG01000001">
    <property type="protein sequence ID" value="SDD10895.1"/>
    <property type="molecule type" value="Genomic_DNA"/>
</dbReference>
<sequence length="703" mass="75805">MKPSANAPTPEMLLSRAHAEFAAGADSAALATASAALALRPAWPPALLLQANAGLRSGALDTAIAALQMLCQSAAPSPPLLNALATALNNRGSRSRRTGDEAAALGDFEAALSCAPTHALAGFNRALCLLALGRSEDAERALRQHLAAHPQDLEAQLELCLLQPESATRTAAIGELLARPGARELPAELRLRAERAGPSPERALGPLLELDEEARRPWAWPLGEQLRGLNHAEAARRAYAAAAARAETPLRERLAAALAGPMVYTDAAQLRAERLRQREALQTLAGALQDAPARGQTLDDLAWSHFPLAYMGEDDTALMRELGRLMQNAAQAVLPQFAEAPACAYPRRVVLVGSVFRDCTAGAYFGGWIDWLRAAGFEVVLYQLGPRRDAETGRMGAAASRFHFIEEATPLNSLAERLHAESAGLILYPELGMDSRLYPLAALRLARRQAMAWGHPVTSGLRSLDAYLSCAEMEPADAAAHYLEPLRLLPGLGVDYRRPPLPPAAARADLGLPERGPLLLAPQSLFKLHPDNDALYAELMRRLPEAQLLFFNDRPAWQEALSQRLQHAGIDSARLHWLPTGSRARYLQINAACDLMLDSRHFSGGNASLDALQAGLPVLTSPGRFMRGRQTAAMLARIGLRERLSVDDPAQLADRAVELIESGEAQALRDSIRGRLPDLFDSESARGAFVEHIQNLSEARVSA</sequence>
<evidence type="ECO:0000256" key="3">
    <source>
        <dbReference type="ARBA" id="ARBA00011970"/>
    </source>
</evidence>